<accession>A0A382UW42</accession>
<organism evidence="2">
    <name type="scientific">marine metagenome</name>
    <dbReference type="NCBI Taxonomy" id="408172"/>
    <lineage>
        <taxon>unclassified sequences</taxon>
        <taxon>metagenomes</taxon>
        <taxon>ecological metagenomes</taxon>
    </lineage>
</organism>
<name>A0A382UW42_9ZZZZ</name>
<evidence type="ECO:0000256" key="1">
    <source>
        <dbReference type="SAM" id="MobiDB-lite"/>
    </source>
</evidence>
<protein>
    <submittedName>
        <fullName evidence="2">Uncharacterized protein</fullName>
    </submittedName>
</protein>
<dbReference type="AlphaFoldDB" id="A0A382UW42"/>
<feature type="compositionally biased region" description="Polar residues" evidence="1">
    <location>
        <begin position="1"/>
        <end position="10"/>
    </location>
</feature>
<sequence length="35" mass="4200">MKENTENQASQKKHEKTEHPLFEKVLETFEGEIIR</sequence>
<proteinExistence type="predicted"/>
<gene>
    <name evidence="2" type="ORF">METZ01_LOCUS390745</name>
</gene>
<dbReference type="EMBL" id="UINC01146898">
    <property type="protein sequence ID" value="SVD37891.1"/>
    <property type="molecule type" value="Genomic_DNA"/>
</dbReference>
<evidence type="ECO:0000313" key="2">
    <source>
        <dbReference type="EMBL" id="SVD37891.1"/>
    </source>
</evidence>
<feature type="region of interest" description="Disordered" evidence="1">
    <location>
        <begin position="1"/>
        <end position="22"/>
    </location>
</feature>
<reference evidence="2" key="1">
    <citation type="submission" date="2018-05" db="EMBL/GenBank/DDBJ databases">
        <authorList>
            <person name="Lanie J.A."/>
            <person name="Ng W.-L."/>
            <person name="Kazmierczak K.M."/>
            <person name="Andrzejewski T.M."/>
            <person name="Davidsen T.M."/>
            <person name="Wayne K.J."/>
            <person name="Tettelin H."/>
            <person name="Glass J.I."/>
            <person name="Rusch D."/>
            <person name="Podicherti R."/>
            <person name="Tsui H.-C.T."/>
            <person name="Winkler M.E."/>
        </authorList>
    </citation>
    <scope>NUCLEOTIDE SEQUENCE</scope>
</reference>